<organism evidence="1 2">
    <name type="scientific">Sulfurisoma sediminicola</name>
    <dbReference type="NCBI Taxonomy" id="1381557"/>
    <lineage>
        <taxon>Bacteria</taxon>
        <taxon>Pseudomonadati</taxon>
        <taxon>Pseudomonadota</taxon>
        <taxon>Betaproteobacteria</taxon>
        <taxon>Nitrosomonadales</taxon>
        <taxon>Sterolibacteriaceae</taxon>
        <taxon>Sulfurisoma</taxon>
    </lineage>
</organism>
<evidence type="ECO:0000313" key="1">
    <source>
        <dbReference type="EMBL" id="RLJ68167.1"/>
    </source>
</evidence>
<gene>
    <name evidence="1" type="ORF">DFR35_0721</name>
</gene>
<reference evidence="1 2" key="1">
    <citation type="submission" date="2018-10" db="EMBL/GenBank/DDBJ databases">
        <title>Genomic Encyclopedia of Type Strains, Phase IV (KMG-IV): sequencing the most valuable type-strain genomes for metagenomic binning, comparative biology and taxonomic classification.</title>
        <authorList>
            <person name="Goeker M."/>
        </authorList>
    </citation>
    <scope>NUCLEOTIDE SEQUENCE [LARGE SCALE GENOMIC DNA]</scope>
    <source>
        <strain evidence="1 2">DSM 26916</strain>
    </source>
</reference>
<dbReference type="OrthoDB" id="9177203at2"/>
<evidence type="ECO:0000313" key="2">
    <source>
        <dbReference type="Proteomes" id="UP000268908"/>
    </source>
</evidence>
<name>A0A497XL80_9PROT</name>
<protein>
    <submittedName>
        <fullName evidence="1">Uncharacterized protein</fullName>
    </submittedName>
</protein>
<comment type="caution">
    <text evidence="1">The sequence shown here is derived from an EMBL/GenBank/DDBJ whole genome shotgun (WGS) entry which is preliminary data.</text>
</comment>
<accession>A0A497XL80</accession>
<proteinExistence type="predicted"/>
<dbReference type="Proteomes" id="UP000268908">
    <property type="component" value="Unassembled WGS sequence"/>
</dbReference>
<dbReference type="EMBL" id="RCCI01000004">
    <property type="protein sequence ID" value="RLJ68167.1"/>
    <property type="molecule type" value="Genomic_DNA"/>
</dbReference>
<dbReference type="RefSeq" id="WP_121240088.1">
    <property type="nucleotide sequence ID" value="NZ_BHVV01000001.1"/>
</dbReference>
<keyword evidence="2" id="KW-1185">Reference proteome</keyword>
<dbReference type="AlphaFoldDB" id="A0A497XL80"/>
<sequence>MTIEFNLPQTTTAQPPAFTTAADCAEWLEDQPVGQQVQMQAVLLKSLNQLNRYALPAGERLAILELLRTPVHATQEDNVRRFAGKPLPLGPTEQAAFDTSMAIWNALVTGYLHCLAACLAGAPGTKPLWPLAAQRALAALVCVQTDTCRAGRQPAPGYWRTLHQAYLAAEDAGVAGMEVADALRLGKNPASPVATWAEGLLLFAASPYEMPQRQLGWVARWAGRWSGKLVVYASPPTLSSRAIPLCVDLDSDAPARYKPTFTPTSRFLDTSGLRESLKKRVALLQQGESPQALQLGEDCTQPLCQELLVQMYYHWCKGGAFRNNERRPAEGTCVIIGGVDAIYYYIAGRKPFKQPGGGPLSDTELRHQRDEIATFGRVIETIQPDDFSRQQGFNVEEWKIMEEWRILDQSSSGVRLLRPIARAGSRFGGGQLVAVRPADARTLLLGTLRWAMIDSSEALQAGVQIIAGQPQPVAVRGTGVDAAREKYSPGFLLPAVAALKEPASLIIPAGWFRRGRVIEVMNKQAAQLRLTGMIDRGSDFERASYEKV</sequence>